<evidence type="ECO:0000313" key="3">
    <source>
        <dbReference type="EMBL" id="AWK89633.1"/>
    </source>
</evidence>
<protein>
    <recommendedName>
        <fullName evidence="2">FecR protein domain-containing protein</fullName>
    </recommendedName>
</protein>
<dbReference type="PANTHER" id="PTHR38731:SF1">
    <property type="entry name" value="FECR PROTEIN DOMAIN-CONTAINING PROTEIN"/>
    <property type="match status" value="1"/>
</dbReference>
<evidence type="ECO:0000256" key="1">
    <source>
        <dbReference type="SAM" id="MobiDB-lite"/>
    </source>
</evidence>
<proteinExistence type="predicted"/>
<gene>
    <name evidence="3" type="ORF">DEW08_26910</name>
</gene>
<feature type="compositionally biased region" description="Low complexity" evidence="1">
    <location>
        <begin position="287"/>
        <end position="298"/>
    </location>
</feature>
<reference evidence="4" key="1">
    <citation type="submission" date="2018-05" db="EMBL/GenBank/DDBJ databases">
        <title>Azospirillum thermophila sp. nov., a novel isolated from hot spring.</title>
        <authorList>
            <person name="Zhao Z."/>
        </authorList>
    </citation>
    <scope>NUCLEOTIDE SEQUENCE [LARGE SCALE GENOMIC DNA]</scope>
    <source>
        <strain evidence="4">CFH 70021</strain>
        <plasmid evidence="4">unnamed2</plasmid>
    </source>
</reference>
<dbReference type="Proteomes" id="UP000245629">
    <property type="component" value="Plasmid unnamed2"/>
</dbReference>
<name>A0A2S2CYN4_9PROT</name>
<dbReference type="KEGG" id="azz:DEW08_26910"/>
<keyword evidence="3" id="KW-0614">Plasmid</keyword>
<dbReference type="EMBL" id="CP029357">
    <property type="protein sequence ID" value="AWK89633.1"/>
    <property type="molecule type" value="Genomic_DNA"/>
</dbReference>
<dbReference type="AlphaFoldDB" id="A0A2S2CYN4"/>
<geneLocation type="plasmid" evidence="3 4">
    <name>unnamed2</name>
</geneLocation>
<evidence type="ECO:0000313" key="4">
    <source>
        <dbReference type="Proteomes" id="UP000245629"/>
    </source>
</evidence>
<feature type="domain" description="FecR protein" evidence="2">
    <location>
        <begin position="62"/>
        <end position="159"/>
    </location>
</feature>
<dbReference type="PANTHER" id="PTHR38731">
    <property type="entry name" value="LIPL45-RELATED LIPOPROTEIN-RELATED"/>
    <property type="match status" value="1"/>
</dbReference>
<sequence length="298" mass="30031">MAPADSKDWLFAVAALTTVATSTAAADSSRAGVVTGAVASTRSIAGSATAVALGDAVRAGEELRTGPDGIIHILFLDQSSITLGPDSSLSIDVFNHDEASRSGKIAMTLNTGSVRVVGGLNSKGHETEVRTPSATVGILGGISIVETNGQNTSSTFLFGQEMRMTNTSGNSQTVLRPGFSISGSIDRISSAERRSPQQLSSLASRFEAGPPPGAPAGTPEPSVAGSQPGPGAAPLVSTSDRPTGTDNPGSTLAEDRLGNPASSLVGAAMSNNRPDVINSSDTPPPVNNVRTVPPTVTS</sequence>
<keyword evidence="4" id="KW-1185">Reference proteome</keyword>
<organism evidence="3 4">
    <name type="scientific">Azospirillum thermophilum</name>
    <dbReference type="NCBI Taxonomy" id="2202148"/>
    <lineage>
        <taxon>Bacteria</taxon>
        <taxon>Pseudomonadati</taxon>
        <taxon>Pseudomonadota</taxon>
        <taxon>Alphaproteobacteria</taxon>
        <taxon>Rhodospirillales</taxon>
        <taxon>Azospirillaceae</taxon>
        <taxon>Azospirillum</taxon>
    </lineage>
</organism>
<evidence type="ECO:0000259" key="2">
    <source>
        <dbReference type="Pfam" id="PF04773"/>
    </source>
</evidence>
<feature type="region of interest" description="Disordered" evidence="1">
    <location>
        <begin position="204"/>
        <end position="298"/>
    </location>
</feature>
<feature type="compositionally biased region" description="Polar residues" evidence="1">
    <location>
        <begin position="236"/>
        <end position="250"/>
    </location>
</feature>
<dbReference type="InterPro" id="IPR006860">
    <property type="entry name" value="FecR"/>
</dbReference>
<dbReference type="Pfam" id="PF04773">
    <property type="entry name" value="FecR"/>
    <property type="match status" value="1"/>
</dbReference>
<feature type="compositionally biased region" description="Polar residues" evidence="1">
    <location>
        <begin position="269"/>
        <end position="281"/>
    </location>
</feature>
<accession>A0A2S2CYN4</accession>
<dbReference type="OrthoDB" id="6038785at2"/>
<dbReference type="RefSeq" id="WP_109333122.1">
    <property type="nucleotide sequence ID" value="NZ_CP029357.1"/>
</dbReference>